<dbReference type="RefSeq" id="WP_204654882.1">
    <property type="nucleotide sequence ID" value="NZ_JAFBFD010000043.1"/>
</dbReference>
<name>A0ABV9MTK8_9ENTE</name>
<proteinExistence type="predicted"/>
<protein>
    <submittedName>
        <fullName evidence="2">Wadjet anti-phage system protein JetD domain-containing protein</fullName>
    </submittedName>
</protein>
<accession>A0ABV9MTK8</accession>
<comment type="caution">
    <text evidence="2">The sequence shown here is derived from an EMBL/GenBank/DDBJ whole genome shotgun (WGS) entry which is preliminary data.</text>
</comment>
<evidence type="ECO:0000259" key="1">
    <source>
        <dbReference type="Pfam" id="PF09983"/>
    </source>
</evidence>
<reference evidence="3" key="1">
    <citation type="journal article" date="2019" name="Int. J. Syst. Evol. Microbiol.">
        <title>The Global Catalogue of Microorganisms (GCM) 10K type strain sequencing project: providing services to taxonomists for standard genome sequencing and annotation.</title>
        <authorList>
            <consortium name="The Broad Institute Genomics Platform"/>
            <consortium name="The Broad Institute Genome Sequencing Center for Infectious Disease"/>
            <person name="Wu L."/>
            <person name="Ma J."/>
        </authorList>
    </citation>
    <scope>NUCLEOTIDE SEQUENCE [LARGE SCALE GENOMIC DNA]</scope>
    <source>
        <strain evidence="3">CGMCC 1.19032</strain>
    </source>
</reference>
<dbReference type="EMBL" id="JBHSGS010000035">
    <property type="protein sequence ID" value="MFC4719347.1"/>
    <property type="molecule type" value="Genomic_DNA"/>
</dbReference>
<dbReference type="Pfam" id="PF09983">
    <property type="entry name" value="JetD_C"/>
    <property type="match status" value="1"/>
</dbReference>
<evidence type="ECO:0000313" key="2">
    <source>
        <dbReference type="EMBL" id="MFC4719347.1"/>
    </source>
</evidence>
<gene>
    <name evidence="2" type="ORF">ACFO5I_06345</name>
</gene>
<feature type="domain" description="Wadjet protein JetD C-terminal" evidence="1">
    <location>
        <begin position="265"/>
        <end position="402"/>
    </location>
</feature>
<dbReference type="InterPro" id="IPR024534">
    <property type="entry name" value="JetD_C"/>
</dbReference>
<evidence type="ECO:0000313" key="3">
    <source>
        <dbReference type="Proteomes" id="UP001595969"/>
    </source>
</evidence>
<dbReference type="Proteomes" id="UP001595969">
    <property type="component" value="Unassembled WGS sequence"/>
</dbReference>
<organism evidence="2 3">
    <name type="scientific">Enterococcus lemanii</name>
    <dbReference type="NCBI Taxonomy" id="1159752"/>
    <lineage>
        <taxon>Bacteria</taxon>
        <taxon>Bacillati</taxon>
        <taxon>Bacillota</taxon>
        <taxon>Bacilli</taxon>
        <taxon>Lactobacillales</taxon>
        <taxon>Enterococcaceae</taxon>
        <taxon>Enterococcus</taxon>
    </lineage>
</organism>
<sequence>MSYKQQILTILLDKYEKSQAFITGTSSRRILWYPQKNAIYSNQDPYQKQAFHRSVFSLKEVGVIDYQWEKFEEQNLIKEIWLIVNQESLKIAYQTCQRIPLDQRQQAMITLLTNKMSQVKTAWIYELYSNILEEAQKKGRKWRFEYTQTEITALCEVLKVLDGITETSISRRLLSTQVFSDSKYFEQNCQQLLLSLTKRYVFDWESFDLTENEKLQVLGIHSSPEIIYFTGPIWMIFKNQSKVDWSGFTKGAYIGADSIAEIVEIKGSISKLITIENLTNYYWYIRQQQEPGVLVFYSGGFLTRSQEAFLRKLPLANVKKQVHWGDIDLGGFRILVQIQKILPQIKPHAMDIGTFDKYENARKEISQEYLKKVEQLITQEAFKPYQAVLKRIIATKQILEQESQLW</sequence>
<keyword evidence="3" id="KW-1185">Reference proteome</keyword>